<feature type="compositionally biased region" description="Polar residues" evidence="1">
    <location>
        <begin position="14"/>
        <end position="27"/>
    </location>
</feature>
<evidence type="ECO:0000256" key="1">
    <source>
        <dbReference type="SAM" id="MobiDB-lite"/>
    </source>
</evidence>
<protein>
    <submittedName>
        <fullName evidence="2">Uncharacterized protein</fullName>
    </submittedName>
</protein>
<gene>
    <name evidence="2" type="ORF">DVH24_032435</name>
</gene>
<proteinExistence type="predicted"/>
<feature type="region of interest" description="Disordered" evidence="1">
    <location>
        <begin position="1"/>
        <end position="27"/>
    </location>
</feature>
<dbReference type="EMBL" id="RDQH01000335">
    <property type="protein sequence ID" value="RXH90078.1"/>
    <property type="molecule type" value="Genomic_DNA"/>
</dbReference>
<name>A0A498J3C1_MALDO</name>
<evidence type="ECO:0000313" key="3">
    <source>
        <dbReference type="Proteomes" id="UP000290289"/>
    </source>
</evidence>
<reference evidence="2 3" key="1">
    <citation type="submission" date="2018-10" db="EMBL/GenBank/DDBJ databases">
        <title>A high-quality apple genome assembly.</title>
        <authorList>
            <person name="Hu J."/>
        </authorList>
    </citation>
    <scope>NUCLEOTIDE SEQUENCE [LARGE SCALE GENOMIC DNA]</scope>
    <source>
        <strain evidence="3">cv. HFTH1</strain>
        <tissue evidence="2">Young leaf</tissue>
    </source>
</reference>
<organism evidence="2 3">
    <name type="scientific">Malus domestica</name>
    <name type="common">Apple</name>
    <name type="synonym">Pyrus malus</name>
    <dbReference type="NCBI Taxonomy" id="3750"/>
    <lineage>
        <taxon>Eukaryota</taxon>
        <taxon>Viridiplantae</taxon>
        <taxon>Streptophyta</taxon>
        <taxon>Embryophyta</taxon>
        <taxon>Tracheophyta</taxon>
        <taxon>Spermatophyta</taxon>
        <taxon>Magnoliopsida</taxon>
        <taxon>eudicotyledons</taxon>
        <taxon>Gunneridae</taxon>
        <taxon>Pentapetalae</taxon>
        <taxon>rosids</taxon>
        <taxon>fabids</taxon>
        <taxon>Rosales</taxon>
        <taxon>Rosaceae</taxon>
        <taxon>Amygdaloideae</taxon>
        <taxon>Maleae</taxon>
        <taxon>Malus</taxon>
    </lineage>
</organism>
<accession>A0A498J3C1</accession>
<comment type="caution">
    <text evidence="2">The sequence shown here is derived from an EMBL/GenBank/DDBJ whole genome shotgun (WGS) entry which is preliminary data.</text>
</comment>
<keyword evidence="3" id="KW-1185">Reference proteome</keyword>
<dbReference type="AlphaFoldDB" id="A0A498J3C1"/>
<sequence length="94" mass="10669">MSVSSFPPDLPNSLKVSNTDNNPPENLQLSVPRVFIRGLNTEALSMVQTILLPNSLWILSMMKKALNVSTTLEENWWALIRVSMMLIKEYLEHA</sequence>
<evidence type="ECO:0000313" key="2">
    <source>
        <dbReference type="EMBL" id="RXH90078.1"/>
    </source>
</evidence>
<dbReference type="Proteomes" id="UP000290289">
    <property type="component" value="Chromosome 9"/>
</dbReference>